<dbReference type="SUPFAM" id="SSF55874">
    <property type="entry name" value="ATPase domain of HSP90 chaperone/DNA topoisomerase II/histidine kinase"/>
    <property type="match status" value="1"/>
</dbReference>
<dbReference type="InterPro" id="IPR036097">
    <property type="entry name" value="HisK_dim/P_sf"/>
</dbReference>
<dbReference type="EC" id="2.7.13.3" evidence="2"/>
<evidence type="ECO:0000256" key="8">
    <source>
        <dbReference type="ARBA" id="ARBA00035100"/>
    </source>
</evidence>
<evidence type="ECO:0000259" key="12">
    <source>
        <dbReference type="PROSITE" id="PS50851"/>
    </source>
</evidence>
<evidence type="ECO:0000256" key="1">
    <source>
        <dbReference type="ARBA" id="ARBA00000085"/>
    </source>
</evidence>
<accession>A0A1V3A1X2</accession>
<evidence type="ECO:0000256" key="2">
    <source>
        <dbReference type="ARBA" id="ARBA00012438"/>
    </source>
</evidence>
<reference evidence="14 15" key="1">
    <citation type="submission" date="2017-02" db="EMBL/GenBank/DDBJ databases">
        <title>Genomic diversity within the haloalkaliphilic genus Thioalkalivibrio.</title>
        <authorList>
            <person name="Ahn A.-C."/>
            <person name="Meier-Kolthoff J."/>
            <person name="Overmars L."/>
            <person name="Richter M."/>
            <person name="Woyke T."/>
            <person name="Sorokin D.Y."/>
            <person name="Muyzer G."/>
        </authorList>
    </citation>
    <scope>NUCLEOTIDE SEQUENCE [LARGE SCALE GENOMIC DNA]</scope>
    <source>
        <strain evidence="14 15">HL17</strain>
    </source>
</reference>
<dbReference type="PROSITE" id="PS50851">
    <property type="entry name" value="CHEW"/>
    <property type="match status" value="1"/>
</dbReference>
<dbReference type="PANTHER" id="PTHR43395">
    <property type="entry name" value="SENSOR HISTIDINE KINASE CHEA"/>
    <property type="match status" value="1"/>
</dbReference>
<feature type="modified residue" description="Phosphohistidine" evidence="9">
    <location>
        <position position="49"/>
    </location>
</feature>
<sequence length="761" mass="79458">MAIDPNDEILQDFLIEAGELLEGLNEQLIDLEQHPDDTDLLNAVFRSFHTIKGGAGFLGLDPLVTVCHNAEDVFNLLRNHERQVDGHLMDTMLRVLDSLNVMFGELRDGQEPTPAPEDLVDTLRRMARNETVPAAGGGDDAAPVAGETPDAAPAGEAAPASADDWPAEALEEAAEPPSAPAPAADDAPGDDEVRVGAGDEITDDEFEALLDSLHGDQPPKPVDPGTAAESAPEVAAADGGDAGGGDDEITDDEFESLLDELQAKGAGPPTTPAEPAEPGPSAAAEPVPEGSASAAGAGGTEHADTAPAAEPAAASPGGTGGKEQKAESSGPAPASGGGRGGASGGGAGGGGQGGGGNQGETSVRVDTERLDEIMNLVGELVLVRNRLSMLRSEHVDDELGKAISSLALVTSDLQASVMKTRMQPVKKVFNRFPRVIRDLSRNLGKEIDLEIFGEETDLDKNLVEALADPMVHLVRNAVDHGIEMPDEREAAGKPRRGTVVLGAAQEGDHIALIIKDDGRGMDPDALRRKAVEKELMEPAMAERMTDREAFNVIFMAGFSTKAEISDVSGRGVGMDVVKTSLNQLNGTVEIESEVGVGTTLRVKLPLTLAILPALMVILGERRFAIPLAAVSEILDLDLTQTHYVDEQEVIVVRNQTLPIHYLARWAKPGVEPEPCENAHVVVVHAADRKVGLVVDGLVGQEEVVIKPLGQNLQGVKGLAGATITGDGGIALILDVSDLVTLLVNQVPGSGRARRAARRAEG</sequence>
<name>A0A1V3A1X2_9GAMM</name>
<keyword evidence="5" id="KW-0808">Transferase</keyword>
<evidence type="ECO:0000259" key="13">
    <source>
        <dbReference type="PROSITE" id="PS50894"/>
    </source>
</evidence>
<dbReference type="Gene3D" id="1.10.287.560">
    <property type="entry name" value="Histidine kinase CheA-like, homodimeric domain"/>
    <property type="match status" value="1"/>
</dbReference>
<dbReference type="InterPro" id="IPR005467">
    <property type="entry name" value="His_kinase_dom"/>
</dbReference>
<dbReference type="CDD" id="cd16916">
    <property type="entry name" value="HATPase_CheA-like"/>
    <property type="match status" value="1"/>
</dbReference>
<dbReference type="PANTHER" id="PTHR43395:SF1">
    <property type="entry name" value="CHEMOTAXIS PROTEIN CHEA"/>
    <property type="match status" value="1"/>
</dbReference>
<evidence type="ECO:0000256" key="9">
    <source>
        <dbReference type="PROSITE-ProRule" id="PRU00110"/>
    </source>
</evidence>
<dbReference type="InterPro" id="IPR036641">
    <property type="entry name" value="HPT_dom_sf"/>
</dbReference>
<dbReference type="Proteomes" id="UP000189177">
    <property type="component" value="Unassembled WGS sequence"/>
</dbReference>
<feature type="compositionally biased region" description="Low complexity" evidence="10">
    <location>
        <begin position="305"/>
        <end position="316"/>
    </location>
</feature>
<feature type="domain" description="HPt" evidence="13">
    <location>
        <begin position="2"/>
        <end position="106"/>
    </location>
</feature>
<evidence type="ECO:0000313" key="14">
    <source>
        <dbReference type="EMBL" id="OOC11360.1"/>
    </source>
</evidence>
<feature type="region of interest" description="Disordered" evidence="10">
    <location>
        <begin position="211"/>
        <end position="250"/>
    </location>
</feature>
<dbReference type="SUPFAM" id="SSF47384">
    <property type="entry name" value="Homodimeric domain of signal transducing histidine kinase"/>
    <property type="match status" value="1"/>
</dbReference>
<dbReference type="PRINTS" id="PR00344">
    <property type="entry name" value="BCTRLSENSOR"/>
</dbReference>
<dbReference type="InterPro" id="IPR004105">
    <property type="entry name" value="CheA-like_dim"/>
</dbReference>
<evidence type="ECO:0000313" key="15">
    <source>
        <dbReference type="Proteomes" id="UP000189177"/>
    </source>
</evidence>
<proteinExistence type="predicted"/>
<dbReference type="RefSeq" id="WP_077243506.1">
    <property type="nucleotide sequence ID" value="NZ_MUZR01000003.1"/>
</dbReference>
<dbReference type="STRING" id="252474.B1A74_00900"/>
<evidence type="ECO:0000256" key="3">
    <source>
        <dbReference type="ARBA" id="ARBA00021495"/>
    </source>
</evidence>
<evidence type="ECO:0000259" key="11">
    <source>
        <dbReference type="PROSITE" id="PS50109"/>
    </source>
</evidence>
<feature type="compositionally biased region" description="Gly residues" evidence="10">
    <location>
        <begin position="335"/>
        <end position="358"/>
    </location>
</feature>
<keyword evidence="7" id="KW-0902">Two-component regulatory system</keyword>
<dbReference type="Pfam" id="PF02895">
    <property type="entry name" value="H-kinase_dim"/>
    <property type="match status" value="1"/>
</dbReference>
<feature type="domain" description="CheW-like" evidence="12">
    <location>
        <begin position="610"/>
        <end position="744"/>
    </location>
</feature>
<dbReference type="Pfam" id="PF01584">
    <property type="entry name" value="CheW"/>
    <property type="match status" value="1"/>
</dbReference>
<dbReference type="SMART" id="SM00387">
    <property type="entry name" value="HATPase_c"/>
    <property type="match status" value="1"/>
</dbReference>
<dbReference type="InterPro" id="IPR002545">
    <property type="entry name" value="CheW-lke_dom"/>
</dbReference>
<feature type="region of interest" description="Disordered" evidence="10">
    <location>
        <begin position="132"/>
        <end position="196"/>
    </location>
</feature>
<dbReference type="FunFam" id="2.30.30.40:FF:000048">
    <property type="entry name" value="Chemotaxis protein CheA, putative"/>
    <property type="match status" value="1"/>
</dbReference>
<evidence type="ECO:0000256" key="7">
    <source>
        <dbReference type="ARBA" id="ARBA00023012"/>
    </source>
</evidence>
<dbReference type="InterPro" id="IPR036890">
    <property type="entry name" value="HATPase_C_sf"/>
</dbReference>
<dbReference type="FunFam" id="3.30.565.10:FF:000016">
    <property type="entry name" value="Chemotaxis protein CheA, putative"/>
    <property type="match status" value="1"/>
</dbReference>
<comment type="catalytic activity">
    <reaction evidence="1">
        <text>ATP + protein L-histidine = ADP + protein N-phospho-L-histidine.</text>
        <dbReference type="EC" id="2.7.13.3"/>
    </reaction>
</comment>
<feature type="domain" description="Histidine kinase" evidence="11">
    <location>
        <begin position="397"/>
        <end position="608"/>
    </location>
</feature>
<protein>
    <recommendedName>
        <fullName evidence="3">Chemotaxis protein CheA</fullName>
        <ecNumber evidence="2">2.7.13.3</ecNumber>
    </recommendedName>
</protein>
<dbReference type="CDD" id="cd00088">
    <property type="entry name" value="HPT"/>
    <property type="match status" value="1"/>
</dbReference>
<dbReference type="AlphaFoldDB" id="A0A1V3A1X2"/>
<dbReference type="Gene3D" id="2.30.30.40">
    <property type="entry name" value="SH3 Domains"/>
    <property type="match status" value="1"/>
</dbReference>
<dbReference type="InterPro" id="IPR004358">
    <property type="entry name" value="Sig_transdc_His_kin-like_C"/>
</dbReference>
<keyword evidence="15" id="KW-1185">Reference proteome</keyword>
<dbReference type="EMBL" id="MUZR01000003">
    <property type="protein sequence ID" value="OOC11360.1"/>
    <property type="molecule type" value="Genomic_DNA"/>
</dbReference>
<evidence type="ECO:0000256" key="6">
    <source>
        <dbReference type="ARBA" id="ARBA00022777"/>
    </source>
</evidence>
<feature type="compositionally biased region" description="Low complexity" evidence="10">
    <location>
        <begin position="140"/>
        <end position="164"/>
    </location>
</feature>
<feature type="compositionally biased region" description="Acidic residues" evidence="10">
    <location>
        <begin position="165"/>
        <end position="174"/>
    </location>
</feature>
<dbReference type="InterPro" id="IPR036061">
    <property type="entry name" value="CheW-like_dom_sf"/>
</dbReference>
<feature type="compositionally biased region" description="Low complexity" evidence="10">
    <location>
        <begin position="279"/>
        <end position="295"/>
    </location>
</feature>
<dbReference type="SMART" id="SM01231">
    <property type="entry name" value="H-kinase_dim"/>
    <property type="match status" value="1"/>
</dbReference>
<dbReference type="SMART" id="SM00260">
    <property type="entry name" value="CheW"/>
    <property type="match status" value="1"/>
</dbReference>
<feature type="region of interest" description="Disordered" evidence="10">
    <location>
        <begin position="263"/>
        <end position="361"/>
    </location>
</feature>
<dbReference type="Pfam" id="PF02518">
    <property type="entry name" value="HATPase_c"/>
    <property type="match status" value="1"/>
</dbReference>
<dbReference type="GO" id="GO:0005737">
    <property type="term" value="C:cytoplasm"/>
    <property type="evidence" value="ECO:0007669"/>
    <property type="project" value="InterPro"/>
</dbReference>
<feature type="compositionally biased region" description="Pro residues" evidence="10">
    <location>
        <begin position="269"/>
        <end position="278"/>
    </location>
</feature>
<evidence type="ECO:0000256" key="4">
    <source>
        <dbReference type="ARBA" id="ARBA00022553"/>
    </source>
</evidence>
<dbReference type="InterPro" id="IPR037006">
    <property type="entry name" value="CheA-like_homodim_sf"/>
</dbReference>
<dbReference type="FunFam" id="1.20.120.160:FF:000008">
    <property type="entry name" value="Chemotaxis sensor histidine kinase CheA"/>
    <property type="match status" value="1"/>
</dbReference>
<dbReference type="SUPFAM" id="SSF47226">
    <property type="entry name" value="Histidine-containing phosphotransfer domain, HPT domain"/>
    <property type="match status" value="1"/>
</dbReference>
<keyword evidence="6" id="KW-0418">Kinase</keyword>
<dbReference type="PROSITE" id="PS50109">
    <property type="entry name" value="HIS_KIN"/>
    <property type="match status" value="1"/>
</dbReference>
<feature type="compositionally biased region" description="Low complexity" evidence="10">
    <location>
        <begin position="227"/>
        <end position="239"/>
    </location>
</feature>
<comment type="caution">
    <text evidence="14">The sequence shown here is derived from an EMBL/GenBank/DDBJ whole genome shotgun (WGS) entry which is preliminary data.</text>
</comment>
<dbReference type="InterPro" id="IPR051315">
    <property type="entry name" value="Bact_Chemotaxis_CheA"/>
</dbReference>
<dbReference type="SMART" id="SM00073">
    <property type="entry name" value="HPT"/>
    <property type="match status" value="1"/>
</dbReference>
<dbReference type="InterPro" id="IPR003594">
    <property type="entry name" value="HATPase_dom"/>
</dbReference>
<dbReference type="OrthoDB" id="9803176at2"/>
<dbReference type="Gene3D" id="3.30.565.10">
    <property type="entry name" value="Histidine kinase-like ATPase, C-terminal domain"/>
    <property type="match status" value="1"/>
</dbReference>
<organism evidence="14 15">
    <name type="scientific">Thioalkalivibrio halophilus</name>
    <dbReference type="NCBI Taxonomy" id="252474"/>
    <lineage>
        <taxon>Bacteria</taxon>
        <taxon>Pseudomonadati</taxon>
        <taxon>Pseudomonadota</taxon>
        <taxon>Gammaproteobacteria</taxon>
        <taxon>Chromatiales</taxon>
        <taxon>Ectothiorhodospiraceae</taxon>
        <taxon>Thioalkalivibrio</taxon>
    </lineage>
</organism>
<dbReference type="CDD" id="cd00731">
    <property type="entry name" value="CheA_reg"/>
    <property type="match status" value="1"/>
</dbReference>
<gene>
    <name evidence="14" type="ORF">B1A74_00900</name>
</gene>
<dbReference type="SUPFAM" id="SSF50341">
    <property type="entry name" value="CheW-like"/>
    <property type="match status" value="1"/>
</dbReference>
<dbReference type="GO" id="GO:0000155">
    <property type="term" value="F:phosphorelay sensor kinase activity"/>
    <property type="evidence" value="ECO:0007669"/>
    <property type="project" value="InterPro"/>
</dbReference>
<dbReference type="Gene3D" id="1.20.120.160">
    <property type="entry name" value="HPT domain"/>
    <property type="match status" value="1"/>
</dbReference>
<evidence type="ECO:0000256" key="10">
    <source>
        <dbReference type="SAM" id="MobiDB-lite"/>
    </source>
</evidence>
<evidence type="ECO:0000256" key="5">
    <source>
        <dbReference type="ARBA" id="ARBA00022679"/>
    </source>
</evidence>
<dbReference type="Pfam" id="PF01627">
    <property type="entry name" value="Hpt"/>
    <property type="match status" value="1"/>
</dbReference>
<comment type="function">
    <text evidence="8">Involved in the transmission of sensory signals from the chemoreceptors to the flagellar motors. CheA is autophosphorylated; it can transfer its phosphate group to either CheB or CheY.</text>
</comment>
<dbReference type="InterPro" id="IPR008207">
    <property type="entry name" value="Sig_transdc_His_kin_Hpt_dom"/>
</dbReference>
<dbReference type="PROSITE" id="PS50894">
    <property type="entry name" value="HPT"/>
    <property type="match status" value="1"/>
</dbReference>
<dbReference type="GO" id="GO:0006935">
    <property type="term" value="P:chemotaxis"/>
    <property type="evidence" value="ECO:0007669"/>
    <property type="project" value="InterPro"/>
</dbReference>
<keyword evidence="4 9" id="KW-0597">Phosphoprotein</keyword>